<sequence length="100" mass="11173">MTDPRRAVALVYVLTQTGVHQAGLIDAAHACGRSRRGIRAQVRLFGAPRPTIIHPDLVFEAEGTARALRARAIALSRTARWRHRSMDEIALHLIEKDRSQ</sequence>
<keyword evidence="2" id="KW-1185">Reference proteome</keyword>
<proteinExistence type="predicted"/>
<dbReference type="RefSeq" id="WP_159597699.1">
    <property type="nucleotide sequence ID" value="NZ_CACSAS010000001.1"/>
</dbReference>
<accession>A0A5S9NBP9</accession>
<gene>
    <name evidence="1" type="ORF">STARVERO_00353</name>
</gene>
<reference evidence="1 2" key="1">
    <citation type="submission" date="2019-12" db="EMBL/GenBank/DDBJ databases">
        <authorList>
            <person name="Reyes-Prieto M."/>
        </authorList>
    </citation>
    <scope>NUCLEOTIDE SEQUENCE [LARGE SCALE GENOMIC DNA]</scope>
    <source>
        <strain evidence="1">HF14-78462</strain>
    </source>
</reference>
<evidence type="ECO:0000313" key="2">
    <source>
        <dbReference type="Proteomes" id="UP000433050"/>
    </source>
</evidence>
<name>A0A5S9NBP9_9HYPH</name>
<dbReference type="AlphaFoldDB" id="A0A5S9NBP9"/>
<organism evidence="1 2">
    <name type="scientific">Starkeya nomas</name>
    <dbReference type="NCBI Taxonomy" id="2666134"/>
    <lineage>
        <taxon>Bacteria</taxon>
        <taxon>Pseudomonadati</taxon>
        <taxon>Pseudomonadota</taxon>
        <taxon>Alphaproteobacteria</taxon>
        <taxon>Hyphomicrobiales</taxon>
        <taxon>Xanthobacteraceae</taxon>
        <taxon>Starkeya</taxon>
    </lineage>
</organism>
<dbReference type="EMBL" id="CACSAS010000001">
    <property type="protein sequence ID" value="CAA0086995.1"/>
    <property type="molecule type" value="Genomic_DNA"/>
</dbReference>
<evidence type="ECO:0000313" key="1">
    <source>
        <dbReference type="EMBL" id="CAA0086995.1"/>
    </source>
</evidence>
<dbReference type="Proteomes" id="UP000433050">
    <property type="component" value="Unassembled WGS sequence"/>
</dbReference>
<protein>
    <submittedName>
        <fullName evidence="1">Uncharacterized protein</fullName>
    </submittedName>
</protein>